<dbReference type="Proteomes" id="UP001595818">
    <property type="component" value="Unassembled WGS sequence"/>
</dbReference>
<dbReference type="Gene3D" id="3.40.50.720">
    <property type="entry name" value="NAD(P)-binding Rossmann-like Domain"/>
    <property type="match status" value="1"/>
</dbReference>
<evidence type="ECO:0000256" key="2">
    <source>
        <dbReference type="ARBA" id="ARBA00010944"/>
    </source>
</evidence>
<feature type="domain" description="RmlD-like substrate binding" evidence="7">
    <location>
        <begin position="12"/>
        <end position="308"/>
    </location>
</feature>
<comment type="caution">
    <text evidence="8">The sequence shown here is derived from an EMBL/GenBank/DDBJ whole genome shotgun (WGS) entry which is preliminary data.</text>
</comment>
<comment type="pathway">
    <text evidence="1 6">Carbohydrate biosynthesis; dTDP-L-rhamnose biosynthesis.</text>
</comment>
<comment type="catalytic activity">
    <reaction evidence="5">
        <text>dTDP-beta-L-rhamnose + NADP(+) = dTDP-4-dehydro-beta-L-rhamnose + NADPH + H(+)</text>
        <dbReference type="Rhea" id="RHEA:21796"/>
        <dbReference type="ChEBI" id="CHEBI:15378"/>
        <dbReference type="ChEBI" id="CHEBI:57510"/>
        <dbReference type="ChEBI" id="CHEBI:57783"/>
        <dbReference type="ChEBI" id="CHEBI:58349"/>
        <dbReference type="ChEBI" id="CHEBI:62830"/>
        <dbReference type="EC" id="1.1.1.133"/>
    </reaction>
</comment>
<dbReference type="EMBL" id="JBHSJJ010000008">
    <property type="protein sequence ID" value="MFC4873093.1"/>
    <property type="molecule type" value="Genomic_DNA"/>
</dbReference>
<keyword evidence="6" id="KW-0521">NADP</keyword>
<dbReference type="SUPFAM" id="SSF51735">
    <property type="entry name" value="NAD(P)-binding Rossmann-fold domains"/>
    <property type="match status" value="1"/>
</dbReference>
<keyword evidence="9" id="KW-1185">Reference proteome</keyword>
<dbReference type="PANTHER" id="PTHR10491">
    <property type="entry name" value="DTDP-4-DEHYDRORHAMNOSE REDUCTASE"/>
    <property type="match status" value="1"/>
</dbReference>
<evidence type="ECO:0000256" key="4">
    <source>
        <dbReference type="ARBA" id="ARBA00017099"/>
    </source>
</evidence>
<comment type="similarity">
    <text evidence="2 6">Belongs to the dTDP-4-dehydrorhamnose reductase family.</text>
</comment>
<evidence type="ECO:0000259" key="7">
    <source>
        <dbReference type="Pfam" id="PF04321"/>
    </source>
</evidence>
<accession>A0ABV9T2Z7</accession>
<dbReference type="PANTHER" id="PTHR10491:SF4">
    <property type="entry name" value="METHIONINE ADENOSYLTRANSFERASE 2 SUBUNIT BETA"/>
    <property type="match status" value="1"/>
</dbReference>
<name>A0ABV9T2Z7_9BACT</name>
<dbReference type="InterPro" id="IPR036291">
    <property type="entry name" value="NAD(P)-bd_dom_sf"/>
</dbReference>
<evidence type="ECO:0000313" key="9">
    <source>
        <dbReference type="Proteomes" id="UP001595818"/>
    </source>
</evidence>
<dbReference type="EC" id="1.1.1.133" evidence="3 6"/>
<organism evidence="8 9">
    <name type="scientific">Negadavirga shengliensis</name>
    <dbReference type="NCBI Taxonomy" id="1389218"/>
    <lineage>
        <taxon>Bacteria</taxon>
        <taxon>Pseudomonadati</taxon>
        <taxon>Bacteroidota</taxon>
        <taxon>Cytophagia</taxon>
        <taxon>Cytophagales</taxon>
        <taxon>Cyclobacteriaceae</taxon>
        <taxon>Negadavirga</taxon>
    </lineage>
</organism>
<protein>
    <recommendedName>
        <fullName evidence="4 6">dTDP-4-dehydrorhamnose reductase</fullName>
        <ecNumber evidence="3 6">1.1.1.133</ecNumber>
    </recommendedName>
</protein>
<dbReference type="RefSeq" id="WP_377065672.1">
    <property type="nucleotide sequence ID" value="NZ_JBHSJJ010000008.1"/>
</dbReference>
<dbReference type="InterPro" id="IPR029903">
    <property type="entry name" value="RmlD-like-bd"/>
</dbReference>
<dbReference type="Pfam" id="PF04321">
    <property type="entry name" value="RmlD_sub_bind"/>
    <property type="match status" value="1"/>
</dbReference>
<proteinExistence type="inferred from homology"/>
<sequence length="315" mass="35342">MVTNIPKSNKSKILVTGANGLLGQKIIESILQENEYRAVATGKGNSRLPSDWYGHEYYTMDITDRDEVMEVFETTRPHFVIHAASMTDVDRCEVVKDTCYDQNVNGTLNIIAACQRFRCHLIFVSTDFIFDGKEGPYDEQSKPHPVNYYGTTKLEAERAVQNSGIPHAIVRTNLVYGIAHELHRSNIILWVKKRLELGQEIEMVDDQFRTPTLAEDLATGCLQVVAQKATGIFNISGKDLLTPYDMGILTADYFGLDKKKIKKTDSSKFTQVAARPLKTGLIINKANNVLGFEPRSFTEGIDILAKQLKLADHNN</sequence>
<keyword evidence="6" id="KW-0560">Oxidoreductase</keyword>
<evidence type="ECO:0000256" key="3">
    <source>
        <dbReference type="ARBA" id="ARBA00012929"/>
    </source>
</evidence>
<evidence type="ECO:0000256" key="1">
    <source>
        <dbReference type="ARBA" id="ARBA00004781"/>
    </source>
</evidence>
<dbReference type="InterPro" id="IPR005913">
    <property type="entry name" value="dTDP_dehydrorham_reduct"/>
</dbReference>
<evidence type="ECO:0000313" key="8">
    <source>
        <dbReference type="EMBL" id="MFC4873093.1"/>
    </source>
</evidence>
<evidence type="ECO:0000256" key="5">
    <source>
        <dbReference type="ARBA" id="ARBA00048200"/>
    </source>
</evidence>
<comment type="function">
    <text evidence="6">Catalyzes the reduction of dTDP-6-deoxy-L-lyxo-4-hexulose to yield dTDP-L-rhamnose.</text>
</comment>
<dbReference type="CDD" id="cd05254">
    <property type="entry name" value="dTDP_HR_like_SDR_e"/>
    <property type="match status" value="1"/>
</dbReference>
<reference evidence="9" key="1">
    <citation type="journal article" date="2019" name="Int. J. Syst. Evol. Microbiol.">
        <title>The Global Catalogue of Microorganisms (GCM) 10K type strain sequencing project: providing services to taxonomists for standard genome sequencing and annotation.</title>
        <authorList>
            <consortium name="The Broad Institute Genomics Platform"/>
            <consortium name="The Broad Institute Genome Sequencing Center for Infectious Disease"/>
            <person name="Wu L."/>
            <person name="Ma J."/>
        </authorList>
    </citation>
    <scope>NUCLEOTIDE SEQUENCE [LARGE SCALE GENOMIC DNA]</scope>
    <source>
        <strain evidence="9">CGMCC 4.7466</strain>
    </source>
</reference>
<gene>
    <name evidence="8" type="ORF">ACFPFU_15450</name>
</gene>
<evidence type="ECO:0000256" key="6">
    <source>
        <dbReference type="RuleBase" id="RU364082"/>
    </source>
</evidence>